<dbReference type="OrthoDB" id="383482at2157"/>
<dbReference type="EMBL" id="CP000559">
    <property type="protein sequence ID" value="ABN07345.1"/>
    <property type="molecule type" value="Genomic_DNA"/>
</dbReference>
<dbReference type="PROSITE" id="PS51257">
    <property type="entry name" value="PROKAR_LIPOPROTEIN"/>
    <property type="match status" value="1"/>
</dbReference>
<organism evidence="1 2">
    <name type="scientific">Methanocorpusculum labreanum (strain ATCC 43576 / DSM 4855 / Z)</name>
    <dbReference type="NCBI Taxonomy" id="410358"/>
    <lineage>
        <taxon>Archaea</taxon>
        <taxon>Methanobacteriati</taxon>
        <taxon>Methanobacteriota</taxon>
        <taxon>Stenosarchaea group</taxon>
        <taxon>Methanomicrobia</taxon>
        <taxon>Methanomicrobiales</taxon>
        <taxon>Methanocorpusculaceae</taxon>
        <taxon>Methanocorpusculum</taxon>
    </lineage>
</organism>
<proteinExistence type="predicted"/>
<gene>
    <name evidence="1" type="ordered locus">Mlab_1176</name>
</gene>
<evidence type="ECO:0000313" key="1">
    <source>
        <dbReference type="EMBL" id="ABN07345.1"/>
    </source>
</evidence>
<evidence type="ECO:0000313" key="2">
    <source>
        <dbReference type="Proteomes" id="UP000000365"/>
    </source>
</evidence>
<accession>A2SSN9</accession>
<dbReference type="AlphaFoldDB" id="A2SSN9"/>
<dbReference type="GeneID" id="4794697"/>
<keyword evidence="2" id="KW-1185">Reference proteome</keyword>
<evidence type="ECO:0008006" key="3">
    <source>
        <dbReference type="Google" id="ProtNLM"/>
    </source>
</evidence>
<protein>
    <recommendedName>
        <fullName evidence="3">DUF5640 domain-containing protein</fullName>
    </recommendedName>
</protein>
<sequence>MNKSLLTPLIIGIIFLCIVTAGCVTTSFVTGSETPDVGTNALDPIFGTWTGQTTNAGNAEYYTMVFNEDGTGKVTVKSMGTELPSDFTWTKSSNLNYNLFFTVAASGFSQQNKLVMNSNEQSYTVIGIEFVKN</sequence>
<dbReference type="HOGENOM" id="CLU_1901948_0_0_2"/>
<name>A2SSN9_METLZ</name>
<dbReference type="Proteomes" id="UP000000365">
    <property type="component" value="Chromosome"/>
</dbReference>
<reference evidence="1 2" key="1">
    <citation type="journal article" date="2009" name="Stand. Genomic Sci.">
        <title>Complete genome sequence of Methanocorpusculum labreanum type strain Z.</title>
        <authorList>
            <person name="Anderson I.J."/>
            <person name="Sieprawska-Lupa M."/>
            <person name="Goltsman E."/>
            <person name="Lapidus A."/>
            <person name="Copeland A."/>
            <person name="Glavina Del Rio T."/>
            <person name="Tice H."/>
            <person name="Dalin E."/>
            <person name="Barry K."/>
            <person name="Pitluck S."/>
            <person name="Hauser L."/>
            <person name="Land M."/>
            <person name="Lucas S."/>
            <person name="Richardson P."/>
            <person name="Whitman W.B."/>
            <person name="Kyrpides N.C."/>
        </authorList>
    </citation>
    <scope>NUCLEOTIDE SEQUENCE [LARGE SCALE GENOMIC DNA]</scope>
    <source>
        <strain evidence="2">ATCC 43576 / DSM 4855 / Z</strain>
    </source>
</reference>
<dbReference type="RefSeq" id="WP_011833548.1">
    <property type="nucleotide sequence ID" value="NC_008942.1"/>
</dbReference>
<dbReference type="KEGG" id="mla:Mlab_1176"/>